<evidence type="ECO:0000256" key="10">
    <source>
        <dbReference type="ARBA" id="ARBA00023125"/>
    </source>
</evidence>
<proteinExistence type="inferred from homology"/>
<dbReference type="InterPro" id="IPR010666">
    <property type="entry name" value="Znf_GRF"/>
</dbReference>
<dbReference type="Pfam" id="PF01751">
    <property type="entry name" value="Toprim"/>
    <property type="match status" value="1"/>
</dbReference>
<evidence type="ECO:0000259" key="17">
    <source>
        <dbReference type="PROSITE" id="PS52039"/>
    </source>
</evidence>
<dbReference type="Gene3D" id="1.10.290.10">
    <property type="entry name" value="Topoisomerase I, domain 4"/>
    <property type="match status" value="1"/>
</dbReference>
<evidence type="ECO:0000256" key="12">
    <source>
        <dbReference type="PROSITE-ProRule" id="PRU01343"/>
    </source>
</evidence>
<dbReference type="Gene3D" id="3.40.50.140">
    <property type="match status" value="1"/>
</dbReference>
<dbReference type="GO" id="GO:0006310">
    <property type="term" value="P:DNA recombination"/>
    <property type="evidence" value="ECO:0007669"/>
    <property type="project" value="TreeGrafter"/>
</dbReference>
<feature type="domain" description="GRF-type" evidence="16">
    <location>
        <begin position="813"/>
        <end position="852"/>
    </location>
</feature>
<dbReference type="GO" id="GO:0008270">
    <property type="term" value="F:zinc ion binding"/>
    <property type="evidence" value="ECO:0007669"/>
    <property type="project" value="UniProtKB-KW"/>
</dbReference>
<keyword evidence="6 12" id="KW-0863">Zinc-finger</keyword>
<evidence type="ECO:0000256" key="11">
    <source>
        <dbReference type="ARBA" id="ARBA00023235"/>
    </source>
</evidence>
<evidence type="ECO:0000256" key="7">
    <source>
        <dbReference type="ARBA" id="ARBA00022833"/>
    </source>
</evidence>
<dbReference type="PANTHER" id="PTHR11390:SF21">
    <property type="entry name" value="DNA TOPOISOMERASE 3-ALPHA"/>
    <property type="match status" value="1"/>
</dbReference>
<dbReference type="InterPro" id="IPR003602">
    <property type="entry name" value="Topo_IA_DNA-bd_dom"/>
</dbReference>
<feature type="compositionally biased region" description="Pro residues" evidence="14">
    <location>
        <begin position="747"/>
        <end position="798"/>
    </location>
</feature>
<dbReference type="EC" id="5.6.2.1" evidence="13"/>
<dbReference type="PROSITE" id="PS50880">
    <property type="entry name" value="TOPRIM"/>
    <property type="match status" value="1"/>
</dbReference>
<keyword evidence="7" id="KW-0862">Zinc</keyword>
<dbReference type="Pfam" id="PF01131">
    <property type="entry name" value="Topoisom_bac"/>
    <property type="match status" value="1"/>
</dbReference>
<reference evidence="18" key="2">
    <citation type="submission" date="2004-02" db="EMBL/GenBank/DDBJ databases">
        <authorList>
            <consortium name="Genoscope"/>
            <consortium name="Whitehead Institute Centre for Genome Research"/>
        </authorList>
    </citation>
    <scope>NUCLEOTIDE SEQUENCE</scope>
</reference>
<keyword evidence="10 13" id="KW-0238">DNA-binding</keyword>
<evidence type="ECO:0000259" key="16">
    <source>
        <dbReference type="PROSITE" id="PS51999"/>
    </source>
</evidence>
<name>Q4SVN5_TETNG</name>
<dbReference type="CDD" id="cd00186">
    <property type="entry name" value="TOP1Ac"/>
    <property type="match status" value="1"/>
</dbReference>
<dbReference type="FunFam" id="3.30.65.10:FF:000009">
    <property type="entry name" value="DNA topoisomerase"/>
    <property type="match status" value="1"/>
</dbReference>
<dbReference type="Gene3D" id="1.10.460.10">
    <property type="entry name" value="Topoisomerase I, domain 2"/>
    <property type="match status" value="1"/>
</dbReference>
<dbReference type="SMART" id="SM00437">
    <property type="entry name" value="TOP1Ac"/>
    <property type="match status" value="1"/>
</dbReference>
<gene>
    <name evidence="18" type="ORF">GSTENG00011897001</name>
</gene>
<evidence type="ECO:0000256" key="6">
    <source>
        <dbReference type="ARBA" id="ARBA00022771"/>
    </source>
</evidence>
<feature type="region of interest" description="Disordered" evidence="14">
    <location>
        <begin position="733"/>
        <end position="809"/>
    </location>
</feature>
<evidence type="ECO:0000256" key="8">
    <source>
        <dbReference type="ARBA" id="ARBA00022842"/>
    </source>
</evidence>
<dbReference type="InterPro" id="IPR003601">
    <property type="entry name" value="Topo_IA_2"/>
</dbReference>
<organism evidence="18">
    <name type="scientific">Tetraodon nigroviridis</name>
    <name type="common">Spotted green pufferfish</name>
    <name type="synonym">Chelonodon nigroviridis</name>
    <dbReference type="NCBI Taxonomy" id="99883"/>
    <lineage>
        <taxon>Eukaryota</taxon>
        <taxon>Metazoa</taxon>
        <taxon>Chordata</taxon>
        <taxon>Craniata</taxon>
        <taxon>Vertebrata</taxon>
        <taxon>Euteleostomi</taxon>
        <taxon>Actinopterygii</taxon>
        <taxon>Neopterygii</taxon>
        <taxon>Teleostei</taxon>
        <taxon>Neoteleostei</taxon>
        <taxon>Acanthomorphata</taxon>
        <taxon>Eupercaria</taxon>
        <taxon>Tetraodontiformes</taxon>
        <taxon>Tetradontoidea</taxon>
        <taxon>Tetraodontidae</taxon>
        <taxon>Tetraodon</taxon>
    </lineage>
</organism>
<feature type="non-terminal residue" evidence="18">
    <location>
        <position position="984"/>
    </location>
</feature>
<feature type="region of interest" description="Disordered" evidence="14">
    <location>
        <begin position="849"/>
        <end position="869"/>
    </location>
</feature>
<comment type="similarity">
    <text evidence="3 13">Belongs to the type IA topoisomerase family.</text>
</comment>
<dbReference type="GO" id="GO:0006281">
    <property type="term" value="P:DNA repair"/>
    <property type="evidence" value="ECO:0007669"/>
    <property type="project" value="TreeGrafter"/>
</dbReference>
<comment type="caution">
    <text evidence="18">The sequence shown here is derived from an EMBL/GenBank/DDBJ whole genome shotgun (WGS) entry which is preliminary data.</text>
</comment>
<evidence type="ECO:0000313" key="18">
    <source>
        <dbReference type="EMBL" id="CAF95297.1"/>
    </source>
</evidence>
<dbReference type="InterPro" id="IPR013824">
    <property type="entry name" value="Topo_IA_cen_sub1"/>
</dbReference>
<dbReference type="EMBL" id="CAAE01013749">
    <property type="protein sequence ID" value="CAF95297.1"/>
    <property type="molecule type" value="Genomic_DNA"/>
</dbReference>
<dbReference type="GO" id="GO:0003917">
    <property type="term" value="F:DNA topoisomerase type I (single strand cut, ATP-independent) activity"/>
    <property type="evidence" value="ECO:0007669"/>
    <property type="project" value="UniProtKB-EC"/>
</dbReference>
<feature type="region of interest" description="Disordered" evidence="14">
    <location>
        <begin position="939"/>
        <end position="965"/>
    </location>
</feature>
<sequence>MIRSRAQIKRVLCVAEKNDAAKGISEIMSNGRFRRREGMSKFNKIYEFEYHLLGQNVTVAMTSVSGHLLALEFKAPFQKWHSCNPVILFDAEVEKYCPDNMVQIKRTLEKEVKQCQLLVIWTDCDREGENIGFEIIDVCKAVKSNIQVLRAKFSEITPNSIRRACSTLTEPDSNVSDAVDVRQELDLRIVLHEVEEDTVEFSWKRNRLFNHTACLVLYQICMENPIATVTSVTSKPKSKWRPLPLDTVELEKLASRKLKISAKETMKIAEKLYTQGFISYPRTETNIFPKTLALGSLVEEQTQSSVWGTFAQRVLDQPGGPSPRQGKKSDQAHPPIHPTRHSSSLQGNEGRLYEFIVRHFLACVSQDALGQETVVDVDIAQEKFSASGLMIIARNYLDVYPYDRWSTKVIPVYEQGSQFQPTAIEMVDGQTSPPQLLTEADLIALMEKHGIGRLQWLFLHGCNPCGHIETIKSRMYVGLTSDQRFLPGELGMGLVEGAYALRGTKTGLVWLVQMLTRIGLGYNSMGYEMSKPNLRAELEADLKLVSEGRKDKRSVLGHHIQKYKTVFIESVQKAKKWVVVTDVGQTEAGMLSDLVCCSLRLDEALSPYLGAAQEITEEQQQDMEIPLPVRKCPHCGRDMVLKKKREGNGKYLTCVGYPACKSAVWFPDTVLEVSRDESVCPTCQPAPVHMLKFKFRRGSLPPVMPLEFVGCIGGCDETLREVLDLKYFRAGGSGGGAGNGGSNARPSRPPVPAWTPRPGPPQPGPPRPGPPQAGPPQPGPPRPGPPRPGPPQPGPPPQALSASRNSDSDAIMCNCGQQAVLLTVRKDGPNQGRQFYKCNGGTCAFFLWADQPGQDGGPQSRGPPLQPPRTSLRVTHDPGNVGQTVCNCQETAVTRTVQKDGPNKGRMFHTCGKTREQQCGFFQWADENAPPSGAFAGASNGGANGGTQARRTTGAADKPPAAKRARTCGVCRTPGHTRATCPQR</sequence>
<dbReference type="Pfam" id="PF06839">
    <property type="entry name" value="Zn_ribbon_GRF"/>
    <property type="match status" value="2"/>
</dbReference>
<dbReference type="SMART" id="SM00436">
    <property type="entry name" value="TOP1Bc"/>
    <property type="match status" value="1"/>
</dbReference>
<keyword evidence="11 13" id="KW-0413">Isomerase</keyword>
<evidence type="ECO:0000256" key="5">
    <source>
        <dbReference type="ARBA" id="ARBA00022737"/>
    </source>
</evidence>
<dbReference type="PANTHER" id="PTHR11390">
    <property type="entry name" value="PROKARYOTIC DNA TOPOISOMERASE"/>
    <property type="match status" value="1"/>
</dbReference>
<dbReference type="FunFam" id="2.70.20.10:FF:000004">
    <property type="entry name" value="DNA topoisomerase"/>
    <property type="match status" value="1"/>
</dbReference>
<reference evidence="18" key="1">
    <citation type="journal article" date="2004" name="Nature">
        <title>Genome duplication in the teleost fish Tetraodon nigroviridis reveals the early vertebrate proto-karyotype.</title>
        <authorList>
            <person name="Jaillon O."/>
            <person name="Aury J.-M."/>
            <person name="Brunet F."/>
            <person name="Petit J.-L."/>
            <person name="Stange-Thomann N."/>
            <person name="Mauceli E."/>
            <person name="Bouneau L."/>
            <person name="Fischer C."/>
            <person name="Ozouf-Costaz C."/>
            <person name="Bernot A."/>
            <person name="Nicaud S."/>
            <person name="Jaffe D."/>
            <person name="Fisher S."/>
            <person name="Lutfalla G."/>
            <person name="Dossat C."/>
            <person name="Segurens B."/>
            <person name="Dasilva C."/>
            <person name="Salanoubat M."/>
            <person name="Levy M."/>
            <person name="Boudet N."/>
            <person name="Castellano S."/>
            <person name="Anthouard V."/>
            <person name="Jubin C."/>
            <person name="Castelli V."/>
            <person name="Katinka M."/>
            <person name="Vacherie B."/>
            <person name="Biemont C."/>
            <person name="Skalli Z."/>
            <person name="Cattolico L."/>
            <person name="Poulain J."/>
            <person name="De Berardinis V."/>
            <person name="Cruaud C."/>
            <person name="Duprat S."/>
            <person name="Brottier P."/>
            <person name="Coutanceau J.-P."/>
            <person name="Gouzy J."/>
            <person name="Parra G."/>
            <person name="Lardier G."/>
            <person name="Chapple C."/>
            <person name="McKernan K.J."/>
            <person name="McEwan P."/>
            <person name="Bosak S."/>
            <person name="Kellis M."/>
            <person name="Volff J.-N."/>
            <person name="Guigo R."/>
            <person name="Zody M.C."/>
            <person name="Mesirov J."/>
            <person name="Lindblad-Toh K."/>
            <person name="Birren B."/>
            <person name="Nusbaum C."/>
            <person name="Kahn D."/>
            <person name="Robinson-Rechavi M."/>
            <person name="Laudet V."/>
            <person name="Schachter V."/>
            <person name="Quetier F."/>
            <person name="Saurin W."/>
            <person name="Scarpelli C."/>
            <person name="Wincker P."/>
            <person name="Lander E.S."/>
            <person name="Weissenbach J."/>
            <person name="Roest Crollius H."/>
        </authorList>
    </citation>
    <scope>NUCLEOTIDE SEQUENCE [LARGE SCALE GENOMIC DNA]</scope>
</reference>
<dbReference type="InterPro" id="IPR013825">
    <property type="entry name" value="Topo_IA_cen_sub2"/>
</dbReference>
<evidence type="ECO:0000256" key="1">
    <source>
        <dbReference type="ARBA" id="ARBA00000213"/>
    </source>
</evidence>
<dbReference type="Gene3D" id="3.30.65.10">
    <property type="entry name" value="Bacterial Topoisomerase I, domain 1"/>
    <property type="match status" value="1"/>
</dbReference>
<dbReference type="PRINTS" id="PR00417">
    <property type="entry name" value="PRTPISMRASEI"/>
</dbReference>
<evidence type="ECO:0000256" key="9">
    <source>
        <dbReference type="ARBA" id="ARBA00023029"/>
    </source>
</evidence>
<accession>Q4SVN5</accession>
<evidence type="ECO:0000256" key="13">
    <source>
        <dbReference type="RuleBase" id="RU362092"/>
    </source>
</evidence>
<feature type="domain" description="Topo IA-type catalytic" evidence="17">
    <location>
        <begin position="132"/>
        <end position="567"/>
    </location>
</feature>
<keyword evidence="4" id="KW-0479">Metal-binding</keyword>
<dbReference type="FunFam" id="1.10.290.10:FF:000001">
    <property type="entry name" value="DNA topoisomerase"/>
    <property type="match status" value="1"/>
</dbReference>
<dbReference type="KEGG" id="tng:GSTEN00011897G001"/>
<evidence type="ECO:0000256" key="3">
    <source>
        <dbReference type="ARBA" id="ARBA00009446"/>
    </source>
</evidence>
<dbReference type="InterPro" id="IPR000380">
    <property type="entry name" value="Topo_IA"/>
</dbReference>
<feature type="domain" description="Toprim" evidence="15">
    <location>
        <begin position="10"/>
        <end position="154"/>
    </location>
</feature>
<dbReference type="InterPro" id="IPR034144">
    <property type="entry name" value="TOPRIM_TopoIII"/>
</dbReference>
<dbReference type="FunFam" id="3.40.50.140:FF:000003">
    <property type="entry name" value="DNA topoisomerase"/>
    <property type="match status" value="1"/>
</dbReference>
<dbReference type="GO" id="GO:0031422">
    <property type="term" value="C:RecQ family helicase-topoisomerase III complex"/>
    <property type="evidence" value="ECO:0007669"/>
    <property type="project" value="TreeGrafter"/>
</dbReference>
<dbReference type="InterPro" id="IPR013498">
    <property type="entry name" value="Topo_IA_Znf"/>
</dbReference>
<dbReference type="Gene3D" id="2.70.20.10">
    <property type="entry name" value="Topoisomerase I, domain 3"/>
    <property type="match status" value="1"/>
</dbReference>
<dbReference type="PROSITE" id="PS51999">
    <property type="entry name" value="ZF_GRF"/>
    <property type="match status" value="2"/>
</dbReference>
<feature type="region of interest" description="Disordered" evidence="14">
    <location>
        <begin position="317"/>
        <end position="346"/>
    </location>
</feature>
<feature type="domain" description="GRF-type" evidence="16">
    <location>
        <begin position="886"/>
        <end position="928"/>
    </location>
</feature>
<evidence type="ECO:0000256" key="4">
    <source>
        <dbReference type="ARBA" id="ARBA00022723"/>
    </source>
</evidence>
<dbReference type="AlphaFoldDB" id="Q4SVN5"/>
<comment type="function">
    <text evidence="13">Introduces a single-strand break via transesterification at a target site in duplex DNA. Releases the supercoiling and torsional tension of DNA introduced during the DNA replication and transcription by transiently cleaving and rejoining one strand of the DNA duplex. The scissile phosphodiester is attacked by the catalytic tyrosine of the enzyme, resulting in the formation of a DNA-(5'-phosphotyrosyl)-enzyme intermediate and the expulsion of a 3'-OH DNA strand.</text>
</comment>
<dbReference type="PROSITE" id="PS52039">
    <property type="entry name" value="TOPO_IA_2"/>
    <property type="match status" value="1"/>
</dbReference>
<keyword evidence="8" id="KW-0460">Magnesium</keyword>
<evidence type="ECO:0000256" key="2">
    <source>
        <dbReference type="ARBA" id="ARBA00001946"/>
    </source>
</evidence>
<dbReference type="SMART" id="SM00493">
    <property type="entry name" value="TOPRIM"/>
    <property type="match status" value="1"/>
</dbReference>
<dbReference type="InterPro" id="IPR013826">
    <property type="entry name" value="Topo_IA_cen_sub3"/>
</dbReference>
<dbReference type="InterPro" id="IPR013497">
    <property type="entry name" value="Topo_IA_cen"/>
</dbReference>
<comment type="cofactor">
    <cofactor evidence="2">
        <name>Mg(2+)</name>
        <dbReference type="ChEBI" id="CHEBI:18420"/>
    </cofactor>
</comment>
<dbReference type="GO" id="GO:0003677">
    <property type="term" value="F:DNA binding"/>
    <property type="evidence" value="ECO:0007669"/>
    <property type="project" value="UniProtKB-KW"/>
</dbReference>
<evidence type="ECO:0000259" key="15">
    <source>
        <dbReference type="PROSITE" id="PS50880"/>
    </source>
</evidence>
<dbReference type="OrthoDB" id="430051at2759"/>
<dbReference type="GO" id="GO:0005634">
    <property type="term" value="C:nucleus"/>
    <property type="evidence" value="ECO:0007669"/>
    <property type="project" value="TreeGrafter"/>
</dbReference>
<dbReference type="GO" id="GO:0006265">
    <property type="term" value="P:DNA topological change"/>
    <property type="evidence" value="ECO:0007669"/>
    <property type="project" value="InterPro"/>
</dbReference>
<dbReference type="PROSITE" id="PS00396">
    <property type="entry name" value="TOPO_IA_1"/>
    <property type="match status" value="1"/>
</dbReference>
<dbReference type="InterPro" id="IPR023406">
    <property type="entry name" value="Topo_IA_AS"/>
</dbReference>
<dbReference type="InterPro" id="IPR023405">
    <property type="entry name" value="Topo_IA_core_domain"/>
</dbReference>
<dbReference type="CDD" id="cd03362">
    <property type="entry name" value="TOPRIM_TopoIA_TopoIII"/>
    <property type="match status" value="1"/>
</dbReference>
<dbReference type="InterPro" id="IPR006171">
    <property type="entry name" value="TOPRIM_dom"/>
</dbReference>
<evidence type="ECO:0000256" key="14">
    <source>
        <dbReference type="SAM" id="MobiDB-lite"/>
    </source>
</evidence>
<dbReference type="SUPFAM" id="SSF56712">
    <property type="entry name" value="Prokaryotic type I DNA topoisomerase"/>
    <property type="match status" value="1"/>
</dbReference>
<keyword evidence="5" id="KW-0677">Repeat</keyword>
<comment type="catalytic activity">
    <reaction evidence="1 13">
        <text>ATP-independent breakage of single-stranded DNA, followed by passage and rejoining.</text>
        <dbReference type="EC" id="5.6.2.1"/>
    </reaction>
</comment>
<protein>
    <recommendedName>
        <fullName evidence="13">DNA topoisomerase</fullName>
        <ecNumber evidence="13">5.6.2.1</ecNumber>
    </recommendedName>
</protein>
<dbReference type="Pfam" id="PF01396">
    <property type="entry name" value="Zn_ribbon_Top1"/>
    <property type="match status" value="1"/>
</dbReference>
<keyword evidence="9 13" id="KW-0799">Topoisomerase</keyword>